<name>A0ABP8PIS3_9ACTN</name>
<dbReference type="InterPro" id="IPR003018">
    <property type="entry name" value="GAF"/>
</dbReference>
<evidence type="ECO:0000259" key="2">
    <source>
        <dbReference type="PROSITE" id="PS50112"/>
    </source>
</evidence>
<keyword evidence="1" id="KW-0378">Hydrolase</keyword>
<keyword evidence="4" id="KW-1185">Reference proteome</keyword>
<dbReference type="SUPFAM" id="SSF55781">
    <property type="entry name" value="GAF domain-like"/>
    <property type="match status" value="1"/>
</dbReference>
<dbReference type="Gene3D" id="3.30.450.40">
    <property type="match status" value="1"/>
</dbReference>
<dbReference type="Gene3D" id="3.60.40.10">
    <property type="entry name" value="PPM-type phosphatase domain"/>
    <property type="match status" value="1"/>
</dbReference>
<dbReference type="InterPro" id="IPR003594">
    <property type="entry name" value="HATPase_dom"/>
</dbReference>
<evidence type="ECO:0000313" key="3">
    <source>
        <dbReference type="EMBL" id="GAA4486747.1"/>
    </source>
</evidence>
<dbReference type="SUPFAM" id="SSF55874">
    <property type="entry name" value="ATPase domain of HSP90 chaperone/DNA topoisomerase II/histidine kinase"/>
    <property type="match status" value="1"/>
</dbReference>
<reference evidence="4" key="1">
    <citation type="journal article" date="2019" name="Int. J. Syst. Evol. Microbiol.">
        <title>The Global Catalogue of Microorganisms (GCM) 10K type strain sequencing project: providing services to taxonomists for standard genome sequencing and annotation.</title>
        <authorList>
            <consortium name="The Broad Institute Genomics Platform"/>
            <consortium name="The Broad Institute Genome Sequencing Center for Infectious Disease"/>
            <person name="Wu L."/>
            <person name="Ma J."/>
        </authorList>
    </citation>
    <scope>NUCLEOTIDE SEQUENCE [LARGE SCALE GENOMIC DNA]</scope>
    <source>
        <strain evidence="4">JCM 17933</strain>
    </source>
</reference>
<dbReference type="PROSITE" id="PS50112">
    <property type="entry name" value="PAS"/>
    <property type="match status" value="1"/>
</dbReference>
<dbReference type="InterPro" id="IPR029016">
    <property type="entry name" value="GAF-like_dom_sf"/>
</dbReference>
<dbReference type="Gene3D" id="3.30.450.20">
    <property type="entry name" value="PAS domain"/>
    <property type="match status" value="1"/>
</dbReference>
<evidence type="ECO:0000313" key="4">
    <source>
        <dbReference type="Proteomes" id="UP001500503"/>
    </source>
</evidence>
<dbReference type="InterPro" id="IPR000014">
    <property type="entry name" value="PAS"/>
</dbReference>
<dbReference type="SMART" id="SM00331">
    <property type="entry name" value="PP2C_SIG"/>
    <property type="match status" value="1"/>
</dbReference>
<dbReference type="InterPro" id="IPR036890">
    <property type="entry name" value="HATPase_C_sf"/>
</dbReference>
<dbReference type="NCBIfam" id="TIGR00229">
    <property type="entry name" value="sensory_box"/>
    <property type="match status" value="1"/>
</dbReference>
<evidence type="ECO:0000256" key="1">
    <source>
        <dbReference type="ARBA" id="ARBA00022801"/>
    </source>
</evidence>
<feature type="domain" description="PAS" evidence="2">
    <location>
        <begin position="23"/>
        <end position="75"/>
    </location>
</feature>
<dbReference type="InterPro" id="IPR035965">
    <property type="entry name" value="PAS-like_dom_sf"/>
</dbReference>
<dbReference type="PANTHER" id="PTHR43156:SF2">
    <property type="entry name" value="STAGE II SPORULATION PROTEIN E"/>
    <property type="match status" value="1"/>
</dbReference>
<dbReference type="InterPro" id="IPR052016">
    <property type="entry name" value="Bact_Sigma-Reg"/>
</dbReference>
<dbReference type="EMBL" id="BAABHF010000010">
    <property type="protein sequence ID" value="GAA4486747.1"/>
    <property type="molecule type" value="Genomic_DNA"/>
</dbReference>
<dbReference type="Pfam" id="PF00989">
    <property type="entry name" value="PAS"/>
    <property type="match status" value="1"/>
</dbReference>
<dbReference type="CDD" id="cd00130">
    <property type="entry name" value="PAS"/>
    <property type="match status" value="1"/>
</dbReference>
<accession>A0ABP8PIS3</accession>
<dbReference type="SUPFAM" id="SSF55785">
    <property type="entry name" value="PYP-like sensor domain (PAS domain)"/>
    <property type="match status" value="1"/>
</dbReference>
<dbReference type="InterPro" id="IPR013767">
    <property type="entry name" value="PAS_fold"/>
</dbReference>
<dbReference type="Gene3D" id="3.30.565.10">
    <property type="entry name" value="Histidine kinase-like ATPase, C-terminal domain"/>
    <property type="match status" value="1"/>
</dbReference>
<gene>
    <name evidence="3" type="ORF">GCM10023191_013580</name>
</gene>
<dbReference type="InterPro" id="IPR036457">
    <property type="entry name" value="PPM-type-like_dom_sf"/>
</dbReference>
<dbReference type="SUPFAM" id="SSF81606">
    <property type="entry name" value="PP2C-like"/>
    <property type="match status" value="1"/>
</dbReference>
<dbReference type="PANTHER" id="PTHR43156">
    <property type="entry name" value="STAGE II SPORULATION PROTEIN E-RELATED"/>
    <property type="match status" value="1"/>
</dbReference>
<protein>
    <submittedName>
        <fullName evidence="3">SpoIIE family protein phosphatase</fullName>
    </submittedName>
</protein>
<dbReference type="Pfam" id="PF07228">
    <property type="entry name" value="SpoIIE"/>
    <property type="match status" value="1"/>
</dbReference>
<comment type="caution">
    <text evidence="3">The sequence shown here is derived from an EMBL/GenBank/DDBJ whole genome shotgun (WGS) entry which is preliminary data.</text>
</comment>
<dbReference type="Proteomes" id="UP001500503">
    <property type="component" value="Unassembled WGS sequence"/>
</dbReference>
<dbReference type="SMART" id="SM00091">
    <property type="entry name" value="PAS"/>
    <property type="match status" value="1"/>
</dbReference>
<sequence length="805" mass="87425">MPVKRRYGLARPAGAGSPRLLHEHLLGLAPMAVVLLNDLGHVTHWNHAAVEIFGLAQDEAAGRPLRTLLRMPQEHGDAFEPGGSRIRHAWTGAFLVPAMDDGTLREVAWWVYPLSGPDRARVLAIAADANRLRDGGPGLALGDVLVKAPSPTPLTSESGVRLLRVEPTLLPPGGADPSMLGRRLTEMLPAMPPGAAESIVRQVLTRGYPAVNVSVTARLPFAAYFGTPPSPEQRITKVGEPRRPAVPARALDRSAAQDRLDFLNDAGSRIVDTLDPVQTAAALCTALVPRFADFADVQLLESIVSDQELPPLTPDESPTAVRVAVSHDDAYGRWDDLVPRGEKLRLPAATPFTQSLLTGHSVSVPKVSERFARRMSARFADRDFRPLLQGRALLVSPLIARGTALGNLTLLRRPDRPAFDQFDVTMVEELCRRAAVCVDNGRLYRRESRAARELQKTMLPDTPPVVAGAQICYRYVPANETVRVGGDWFDAIPLPGGRLALVVGDVMGHGMTSAAIMGQFRTAVRTLAAQDLPPGRLLRQLDDLACRLGDEYIATCIYVVYDPVARRCEVANAGHLPPVLVSPFGDSELLDVPSGAPIGVGGVAFETAEFEVEDDSQFVLCTDGLVERRGQAIDVGLAALREYLSGPPQPLESVCQTLIDGFGAGRPRDDDIALLTVRFKGIPKDDVISWTFDALPVRVRHSRELVREALATWRLSHLADTVELLVSELVTNAVRHGAGDIGLRLIRTDSLLCEVRDDGYELPTLRRADVTAENGRGLQLVTALAERWGTQRTSTGKVVWFEQPL</sequence>
<dbReference type="Pfam" id="PF13581">
    <property type="entry name" value="HATPase_c_2"/>
    <property type="match status" value="1"/>
</dbReference>
<dbReference type="CDD" id="cd16936">
    <property type="entry name" value="HATPase_RsbW-like"/>
    <property type="match status" value="1"/>
</dbReference>
<organism evidence="3 4">
    <name type="scientific">Actinoallomurus oryzae</name>
    <dbReference type="NCBI Taxonomy" id="502180"/>
    <lineage>
        <taxon>Bacteria</taxon>
        <taxon>Bacillati</taxon>
        <taxon>Actinomycetota</taxon>
        <taxon>Actinomycetes</taxon>
        <taxon>Streptosporangiales</taxon>
        <taxon>Thermomonosporaceae</taxon>
        <taxon>Actinoallomurus</taxon>
    </lineage>
</organism>
<dbReference type="Pfam" id="PF01590">
    <property type="entry name" value="GAF"/>
    <property type="match status" value="1"/>
</dbReference>
<proteinExistence type="predicted"/>
<dbReference type="InterPro" id="IPR001932">
    <property type="entry name" value="PPM-type_phosphatase-like_dom"/>
</dbReference>